<dbReference type="OrthoDB" id="9806213at2"/>
<sequence length="554" mass="64923">MSINNKYTMKVRKEITQLLTDNGNESYDYPLLVNQVDELLNNEIKDKIGLTNTSLGISYESGEMLEDQNIFIFINYKKIKTAFTDNGGLTDQIEKCIGDKYIDLSELKVKKNDKPNVFIYMLVDSIKDRRIVSSKEEEKKIKKLFQKVFKEKGLGKMLLRQINYRALFIPQPLKEKYNSVKLERRIKSLEVEKKLELNNNEKDIYLKGMAFTADLKDIITFYDDLGEALFEKNLRYQIKEQLGVDSSIRKTIKEDPESFWFLNNGITMYVENFDQLDLSRYDRLRILLGEDKVVSVVNGAQTISSSLFEEITGKVKVIFRIFTFYEVHDNEKKAVNLKNKDNDIKSVMSKEIEKITISLNRQKPITTEDLRYRMPFVEAVNQLSFEEKTDSEISFEFIRRGETQSNYLQRYSLIAFARIVEAYKNEHPGSARSKGINSLLKIKTKTENNNDIDQFAEKTIFIGQDFLEKDDIDGFGEKFKEEYKDVNQAFRVKAYLDEIFKDFEKSKNSSLKDSFQKFEESNYSMEFKTISTNGVYFILTYIMNYKKDLDYLKG</sequence>
<evidence type="ECO:0000259" key="1">
    <source>
        <dbReference type="Pfam" id="PF10592"/>
    </source>
</evidence>
<evidence type="ECO:0000313" key="2">
    <source>
        <dbReference type="EMBL" id="RSU12581.1"/>
    </source>
</evidence>
<comment type="caution">
    <text evidence="2">The sequence shown here is derived from an EMBL/GenBank/DDBJ whole genome shotgun (WGS) entry which is preliminary data.</text>
</comment>
<dbReference type="InterPro" id="IPR018891">
    <property type="entry name" value="AIPR_C"/>
</dbReference>
<dbReference type="AlphaFoldDB" id="A0A430AWY3"/>
<accession>A0A430AWY3</accession>
<dbReference type="Proteomes" id="UP000286773">
    <property type="component" value="Unassembled WGS sequence"/>
</dbReference>
<dbReference type="EMBL" id="NGKC01000005">
    <property type="protein sequence ID" value="RSU12581.1"/>
    <property type="molecule type" value="Genomic_DNA"/>
</dbReference>
<name>A0A430AWY3_9ENTE</name>
<organism evidence="2 3">
    <name type="scientific">Vagococcus acidifermentans</name>
    <dbReference type="NCBI Taxonomy" id="564710"/>
    <lineage>
        <taxon>Bacteria</taxon>
        <taxon>Bacillati</taxon>
        <taxon>Bacillota</taxon>
        <taxon>Bacilli</taxon>
        <taxon>Lactobacillales</taxon>
        <taxon>Enterococcaceae</taxon>
        <taxon>Vagococcus</taxon>
    </lineage>
</organism>
<keyword evidence="3" id="KW-1185">Reference proteome</keyword>
<evidence type="ECO:0000313" key="3">
    <source>
        <dbReference type="Proteomes" id="UP000286773"/>
    </source>
</evidence>
<dbReference type="Pfam" id="PF10592">
    <property type="entry name" value="AIPR"/>
    <property type="match status" value="1"/>
</dbReference>
<protein>
    <recommendedName>
        <fullName evidence="1">Abortive phage infection protein C-terminal domain-containing protein</fullName>
    </recommendedName>
</protein>
<proteinExistence type="predicted"/>
<dbReference type="RefSeq" id="WP_126813473.1">
    <property type="nucleotide sequence ID" value="NZ_NGKC01000005.1"/>
</dbReference>
<reference evidence="2 3" key="1">
    <citation type="submission" date="2017-05" db="EMBL/GenBank/DDBJ databases">
        <title>Vagococcus spp. assemblies.</title>
        <authorList>
            <person name="Gulvik C.A."/>
        </authorList>
    </citation>
    <scope>NUCLEOTIDE SEQUENCE [LARGE SCALE GENOMIC DNA]</scope>
    <source>
        <strain evidence="2 3">LMG 24798</strain>
    </source>
</reference>
<feature type="domain" description="Abortive phage infection protein C-terminal" evidence="1">
    <location>
        <begin position="230"/>
        <end position="532"/>
    </location>
</feature>
<gene>
    <name evidence="2" type="ORF">CBF27_06300</name>
</gene>